<keyword evidence="2" id="KW-0539">Nucleus</keyword>
<feature type="compositionally biased region" description="Low complexity" evidence="4">
    <location>
        <begin position="654"/>
        <end position="677"/>
    </location>
</feature>
<dbReference type="SUPFAM" id="SSF48452">
    <property type="entry name" value="TPR-like"/>
    <property type="match status" value="2"/>
</dbReference>
<dbReference type="InParanoid" id="K0KLX9"/>
<name>K0KLX9_WICCF</name>
<dbReference type="SMART" id="SM00028">
    <property type="entry name" value="TPR"/>
    <property type="match status" value="5"/>
</dbReference>
<reference evidence="5 6" key="1">
    <citation type="journal article" date="2012" name="Eukaryot. Cell">
        <title>Draft genome sequence of Wickerhamomyces ciferrii NRRL Y-1031 F-60-10.</title>
        <authorList>
            <person name="Schneider J."/>
            <person name="Andrea H."/>
            <person name="Blom J."/>
            <person name="Jaenicke S."/>
            <person name="Ruckert C."/>
            <person name="Schorsch C."/>
            <person name="Szczepanowski R."/>
            <person name="Farwick M."/>
            <person name="Goesmann A."/>
            <person name="Puhler A."/>
            <person name="Schaffer S."/>
            <person name="Tauch A."/>
            <person name="Kohler T."/>
            <person name="Brinkrolf K."/>
        </authorList>
    </citation>
    <scope>NUCLEOTIDE SEQUENCE [LARGE SCALE GENOMIC DNA]</scope>
    <source>
        <strain evidence="6">ATCC 14091 / BCRC 22168 / CBS 111 / JCM 3599 / NBRC 0793 / NRRL Y-1031 F-60-10</strain>
    </source>
</reference>
<feature type="region of interest" description="Disordered" evidence="4">
    <location>
        <begin position="796"/>
        <end position="826"/>
    </location>
</feature>
<feature type="compositionally biased region" description="Polar residues" evidence="4">
    <location>
        <begin position="692"/>
        <end position="701"/>
    </location>
</feature>
<dbReference type="InterPro" id="IPR051630">
    <property type="entry name" value="Corepressor-Demethylase"/>
</dbReference>
<dbReference type="AlphaFoldDB" id="K0KLX9"/>
<accession>K0KLX9</accession>
<gene>
    <name evidence="5" type="ORF">BN7_1899</name>
</gene>
<feature type="region of interest" description="Disordered" evidence="4">
    <location>
        <begin position="463"/>
        <end position="493"/>
    </location>
</feature>
<dbReference type="Gene3D" id="1.25.40.10">
    <property type="entry name" value="Tetratricopeptide repeat domain"/>
    <property type="match status" value="2"/>
</dbReference>
<comment type="caution">
    <text evidence="5">The sequence shown here is derived from an EMBL/GenBank/DDBJ whole genome shotgun (WGS) entry which is preliminary data.</text>
</comment>
<dbReference type="eggNOG" id="KOG1124">
    <property type="taxonomic scope" value="Eukaryota"/>
</dbReference>
<feature type="region of interest" description="Disordered" evidence="4">
    <location>
        <begin position="571"/>
        <end position="609"/>
    </location>
</feature>
<evidence type="ECO:0000256" key="1">
    <source>
        <dbReference type="ARBA" id="ARBA00004123"/>
    </source>
</evidence>
<feature type="compositionally biased region" description="Polar residues" evidence="4">
    <location>
        <begin position="635"/>
        <end position="653"/>
    </location>
</feature>
<keyword evidence="3" id="KW-0802">TPR repeat</keyword>
<feature type="region of interest" description="Disordered" evidence="4">
    <location>
        <begin position="12"/>
        <end position="31"/>
    </location>
</feature>
<comment type="subcellular location">
    <subcellularLocation>
        <location evidence="1">Nucleus</location>
    </subcellularLocation>
</comment>
<evidence type="ECO:0000313" key="5">
    <source>
        <dbReference type="EMBL" id="CCH42354.1"/>
    </source>
</evidence>
<feature type="repeat" description="TPR" evidence="3">
    <location>
        <begin position="377"/>
        <end position="410"/>
    </location>
</feature>
<feature type="compositionally biased region" description="Low complexity" evidence="4">
    <location>
        <begin position="585"/>
        <end position="602"/>
    </location>
</feature>
<evidence type="ECO:0000256" key="4">
    <source>
        <dbReference type="SAM" id="MobiDB-lite"/>
    </source>
</evidence>
<dbReference type="STRING" id="1206466.K0KLX9"/>
<feature type="repeat" description="TPR" evidence="3">
    <location>
        <begin position="141"/>
        <end position="174"/>
    </location>
</feature>
<feature type="repeat" description="TPR" evidence="3">
    <location>
        <begin position="65"/>
        <end position="98"/>
    </location>
</feature>
<dbReference type="EMBL" id="CAIF01000041">
    <property type="protein sequence ID" value="CCH42354.1"/>
    <property type="molecule type" value="Genomic_DNA"/>
</dbReference>
<sequence>MPKHVLISSTQEFQNKRRTPNTPHIPLTNGSKTNVFNGHSNDNNIAQSQANVVSASINEYELVTSQTWAQIGSCSISLGLFKIAIKAFDNSLRHLPDNVESIVGLSQALKLDQNGSGLGYKQSTELIISAIQQFRNLSNETKLWKELSISHIGLKEYEQAHQAITRASGIQPNDTELLYINAEILLKSRNYNYVKHILHTILSIYQNKATELITAFDYEIIGNTHAKLAQLFILEKNYKYAINEYRLAISSPLPSNRDKYEEYACIWINFALLKESLNEFDEAFQIINDALLHIGLIPRLMIARAYFLLLPSTKFYDPLSAISSLENAINQCRSEDGEDNTDFLTWYILGRAYSLIDSPRQAYDTFQISLGKGPSSPLPWLAVGSLYLKLGQLPDALAAYSQAARLQVEGPEATIPQILASATAWDGLACVYERCDDQARDAADACLRASACYRNANDLRASQQAEQRAHSLTAASRGEAPPPGLKGPPDTPVMLLRDLIGLSTKEINELCQENQPEAQQQQQQQQAQQAQQQAHQQQAAQQQQQQQVAQAQAMQAAQVQQQQQQQQQIQAQQQQQQQHPSAQRPHAQLSAPQPQQQITQQGPPAPQIIRSSQTTPRIETPKQFHHLPLPRQSLAGRSNTPDINDSSPRQITTPQQQQHQVQVQGHPVQQVHVGPQGQPQPLPQGQPIVQHQPGQPQTIYTPVSGATPVLQHNGSLPQPQQPPQSQQHVPQQPNPPTQGSTPAQHHPQHPPQGYLVDVNHRAGLPQYQTTSSGVVPQPTIITTGPPPPQGAVPVPGYPGLLATNNGQTQPTGQYPPPPPPGYTYVNGATTAGGNYVQWR</sequence>
<dbReference type="PANTHER" id="PTHR14017:SF28">
    <property type="entry name" value="CHROMOSOME UNDETERMINED SCAFFOLD_98, WHOLE GENOME SHOTGUN SEQUENCE"/>
    <property type="match status" value="1"/>
</dbReference>
<dbReference type="Proteomes" id="UP000009328">
    <property type="component" value="Unassembled WGS sequence"/>
</dbReference>
<dbReference type="PANTHER" id="PTHR14017">
    <property type="entry name" value="LYSINE-SPECIFIC DEMETHYLASE"/>
    <property type="match status" value="1"/>
</dbReference>
<dbReference type="GO" id="GO:0005634">
    <property type="term" value="C:nucleus"/>
    <property type="evidence" value="ECO:0007669"/>
    <property type="project" value="UniProtKB-SubCell"/>
</dbReference>
<feature type="compositionally biased region" description="Pro residues" evidence="4">
    <location>
        <begin position="480"/>
        <end position="491"/>
    </location>
</feature>
<evidence type="ECO:0000313" key="6">
    <source>
        <dbReference type="Proteomes" id="UP000009328"/>
    </source>
</evidence>
<evidence type="ECO:0000256" key="2">
    <source>
        <dbReference type="ARBA" id="ARBA00023242"/>
    </source>
</evidence>
<dbReference type="HOGENOM" id="CLU_024201_0_0_1"/>
<keyword evidence="6" id="KW-1185">Reference proteome</keyword>
<dbReference type="InterPro" id="IPR019734">
    <property type="entry name" value="TPR_rpt"/>
</dbReference>
<organism evidence="5 6">
    <name type="scientific">Wickerhamomyces ciferrii (strain ATCC 14091 / BCRC 22168 / CBS 111 / JCM 3599 / NBRC 0793 / NRRL Y-1031 F-60-10)</name>
    <name type="common">Yeast</name>
    <name type="synonym">Pichia ciferrii</name>
    <dbReference type="NCBI Taxonomy" id="1206466"/>
    <lineage>
        <taxon>Eukaryota</taxon>
        <taxon>Fungi</taxon>
        <taxon>Dikarya</taxon>
        <taxon>Ascomycota</taxon>
        <taxon>Saccharomycotina</taxon>
        <taxon>Saccharomycetes</taxon>
        <taxon>Phaffomycetales</taxon>
        <taxon>Wickerhamomycetaceae</taxon>
        <taxon>Wickerhamomyces</taxon>
    </lineage>
</organism>
<evidence type="ECO:0000256" key="3">
    <source>
        <dbReference type="PROSITE-ProRule" id="PRU00339"/>
    </source>
</evidence>
<dbReference type="PROSITE" id="PS50005">
    <property type="entry name" value="TPR"/>
    <property type="match status" value="3"/>
</dbReference>
<proteinExistence type="predicted"/>
<feature type="region of interest" description="Disordered" evidence="4">
    <location>
        <begin position="624"/>
        <end position="756"/>
    </location>
</feature>
<dbReference type="InterPro" id="IPR011990">
    <property type="entry name" value="TPR-like_helical_dom_sf"/>
</dbReference>
<protein>
    <submittedName>
        <fullName evidence="5">General transcriptional corepressor</fullName>
    </submittedName>
</protein>